<evidence type="ECO:0000256" key="1">
    <source>
        <dbReference type="SAM" id="MobiDB-lite"/>
    </source>
</evidence>
<dbReference type="GeneID" id="10394321"/>
<accession>F2KML4</accession>
<gene>
    <name evidence="2" type="ordered locus">Arcve_1204</name>
</gene>
<evidence type="ECO:0000313" key="3">
    <source>
        <dbReference type="Proteomes" id="UP000008136"/>
    </source>
</evidence>
<dbReference type="AlphaFoldDB" id="F2KML4"/>
<name>F2KML4_ARCVS</name>
<dbReference type="Proteomes" id="UP000008136">
    <property type="component" value="Chromosome"/>
</dbReference>
<sequence length="81" mass="9682">MIKLIRCPSCGEEIVLNDLYKGMEVQCKLCNCIMIYQDGKFLLLDTNEEFSIEELAQEEKGEEEELDEEFDEDYYFEEDEY</sequence>
<dbReference type="EMBL" id="CP002588">
    <property type="protein sequence ID" value="AEA47211.1"/>
    <property type="molecule type" value="Genomic_DNA"/>
</dbReference>
<feature type="region of interest" description="Disordered" evidence="1">
    <location>
        <begin position="56"/>
        <end position="81"/>
    </location>
</feature>
<proteinExistence type="predicted"/>
<dbReference type="HOGENOM" id="CLU_2565531_0_0_2"/>
<dbReference type="STRING" id="693661.Arcve_1204"/>
<dbReference type="OrthoDB" id="129238at2157"/>
<dbReference type="RefSeq" id="WP_013683874.1">
    <property type="nucleotide sequence ID" value="NC_015320.1"/>
</dbReference>
<dbReference type="KEGG" id="ave:Arcve_1204"/>
<keyword evidence="3" id="KW-1185">Reference proteome</keyword>
<dbReference type="eggNOG" id="arCOG13401">
    <property type="taxonomic scope" value="Archaea"/>
</dbReference>
<protein>
    <submittedName>
        <fullName evidence="2">Uncharacterized protein</fullName>
    </submittedName>
</protein>
<organism evidence="2 3">
    <name type="scientific">Archaeoglobus veneficus (strain DSM 11195 / SNP6)</name>
    <dbReference type="NCBI Taxonomy" id="693661"/>
    <lineage>
        <taxon>Archaea</taxon>
        <taxon>Methanobacteriati</taxon>
        <taxon>Methanobacteriota</taxon>
        <taxon>Archaeoglobi</taxon>
        <taxon>Archaeoglobales</taxon>
        <taxon>Archaeoglobaceae</taxon>
        <taxon>Archaeoglobus</taxon>
    </lineage>
</organism>
<reference evidence="2 3" key="1">
    <citation type="submission" date="2011-03" db="EMBL/GenBank/DDBJ databases">
        <title>The complete genome of Archaeoglobus veneficus SNP6.</title>
        <authorList>
            <consortium name="US DOE Joint Genome Institute (JGI-PGF)"/>
            <person name="Lucas S."/>
            <person name="Copeland A."/>
            <person name="Lapidus A."/>
            <person name="Bruce D."/>
            <person name="Goodwin L."/>
            <person name="Pitluck S."/>
            <person name="Kyrpides N."/>
            <person name="Mavromatis K."/>
            <person name="Pagani I."/>
            <person name="Ivanova N."/>
            <person name="Mikhailova N."/>
            <person name="Lu M."/>
            <person name="Detter J.C."/>
            <person name="Tapia R."/>
            <person name="Han C."/>
            <person name="Land M."/>
            <person name="Hauser L."/>
            <person name="Markowitz V."/>
            <person name="Cheng J.-F."/>
            <person name="Hugenholtz P."/>
            <person name="Woyke T."/>
            <person name="Wu D."/>
            <person name="Spring S."/>
            <person name="Brambilla E."/>
            <person name="Klenk H.-P."/>
            <person name="Eisen J.A."/>
        </authorList>
    </citation>
    <scope>NUCLEOTIDE SEQUENCE [LARGE SCALE GENOMIC DNA]</scope>
    <source>
        <strain>SNP6</strain>
    </source>
</reference>
<evidence type="ECO:0000313" key="2">
    <source>
        <dbReference type="EMBL" id="AEA47211.1"/>
    </source>
</evidence>